<dbReference type="InterPro" id="IPR001024">
    <property type="entry name" value="PLAT/LH2_dom"/>
</dbReference>
<dbReference type="InterPro" id="IPR036392">
    <property type="entry name" value="PLAT/LH2_dom_sf"/>
</dbReference>
<proteinExistence type="predicted"/>
<dbReference type="AlphaFoldDB" id="A0A2G8L2V2"/>
<comment type="caution">
    <text evidence="1">Lacks conserved residue(s) required for the propagation of feature annotation.</text>
</comment>
<dbReference type="PANTHER" id="PTHR45901:SF3">
    <property type="entry name" value="LIPOXYGENASE HOMOLOGY DOMAIN-CONTAINING PROTEIN 1"/>
    <property type="match status" value="1"/>
</dbReference>
<evidence type="ECO:0000256" key="1">
    <source>
        <dbReference type="PROSITE-ProRule" id="PRU00152"/>
    </source>
</evidence>
<dbReference type="STRING" id="307972.A0A2G8L2V2"/>
<organism evidence="4 5">
    <name type="scientific">Stichopus japonicus</name>
    <name type="common">Sea cucumber</name>
    <dbReference type="NCBI Taxonomy" id="307972"/>
    <lineage>
        <taxon>Eukaryota</taxon>
        <taxon>Metazoa</taxon>
        <taxon>Echinodermata</taxon>
        <taxon>Eleutherozoa</taxon>
        <taxon>Echinozoa</taxon>
        <taxon>Holothuroidea</taxon>
        <taxon>Aspidochirotacea</taxon>
        <taxon>Aspidochirotida</taxon>
        <taxon>Stichopodidae</taxon>
        <taxon>Apostichopus</taxon>
    </lineage>
</organism>
<dbReference type="SUPFAM" id="SSF49723">
    <property type="entry name" value="Lipase/lipooxygenase domain (PLAT/LH2 domain)"/>
    <property type="match status" value="3"/>
</dbReference>
<evidence type="ECO:0000256" key="2">
    <source>
        <dbReference type="SAM" id="MobiDB-lite"/>
    </source>
</evidence>
<reference evidence="4 5" key="1">
    <citation type="journal article" date="2017" name="PLoS Biol.">
        <title>The sea cucumber genome provides insights into morphological evolution and visceral regeneration.</title>
        <authorList>
            <person name="Zhang X."/>
            <person name="Sun L."/>
            <person name="Yuan J."/>
            <person name="Sun Y."/>
            <person name="Gao Y."/>
            <person name="Zhang L."/>
            <person name="Li S."/>
            <person name="Dai H."/>
            <person name="Hamel J.F."/>
            <person name="Liu C."/>
            <person name="Yu Y."/>
            <person name="Liu S."/>
            <person name="Lin W."/>
            <person name="Guo K."/>
            <person name="Jin S."/>
            <person name="Xu P."/>
            <person name="Storey K.B."/>
            <person name="Huan P."/>
            <person name="Zhang T."/>
            <person name="Zhou Y."/>
            <person name="Zhang J."/>
            <person name="Lin C."/>
            <person name="Li X."/>
            <person name="Xing L."/>
            <person name="Huo D."/>
            <person name="Sun M."/>
            <person name="Wang L."/>
            <person name="Mercier A."/>
            <person name="Li F."/>
            <person name="Yang H."/>
            <person name="Xiang J."/>
        </authorList>
    </citation>
    <scope>NUCLEOTIDE SEQUENCE [LARGE SCALE GENOMIC DNA]</scope>
    <source>
        <strain evidence="4">Shaxun</strain>
        <tissue evidence="4">Muscle</tissue>
    </source>
</reference>
<sequence length="478" mass="53604">MREAVTNEQEIRSTAYPRVENGKTVLLPEYSALTDPHLVDYYARRFNLATLPRPPSVGRRPASAPSKRNSAARGQRRETEVVYKISVTTANKKNAGTDAHVYVQLKGRKGKMPKKKLTKKSSKTQSGFIKVKFSRNTTKSFKLKSAELGELQTLIIEHDGLEKRHSWLLDHVEVTNMSTKQKWVFQCGQWLSLFETDCQLSRTLEAADGKKYSKTEYEVIVITGDKKGAGTDANIFVTLHGTQSISKKMQLRPPAGSNPFERGSSDMFTLKCNNVGPLKKLRIEHDNTGFGPGWFLERVVVTDLKNPKKGKFYFPCHQWLAKDEADRAISRDLLGSRDPAATRKGYKYVIHVFTGKKRGAGTDANVSITVFGEGGDSGERRLTSSKNNFEKGQEDQFVIDSYPLGALKKIRIGHDNSLVGAGWFLDKVIIDDVEMNATYEFPCNRWLAKDEDDGLISRELYCGKRSGSEGETTRFLAS</sequence>
<dbReference type="OrthoDB" id="5322100at2759"/>
<dbReference type="Gene3D" id="2.40.180.10">
    <property type="entry name" value="Catalase core domain"/>
    <property type="match status" value="3"/>
</dbReference>
<dbReference type="SMART" id="SM00308">
    <property type="entry name" value="LH2"/>
    <property type="match status" value="3"/>
</dbReference>
<feature type="domain" description="PLAT" evidence="3">
    <location>
        <begin position="81"/>
        <end position="205"/>
    </location>
</feature>
<dbReference type="Proteomes" id="UP000230750">
    <property type="component" value="Unassembled WGS sequence"/>
</dbReference>
<dbReference type="EMBL" id="MRZV01000245">
    <property type="protein sequence ID" value="PIK54545.1"/>
    <property type="molecule type" value="Genomic_DNA"/>
</dbReference>
<comment type="caution">
    <text evidence="4">The sequence shown here is derived from an EMBL/GenBank/DDBJ whole genome shotgun (WGS) entry which is preliminary data.</text>
</comment>
<feature type="region of interest" description="Disordered" evidence="2">
    <location>
        <begin position="51"/>
        <end position="78"/>
    </location>
</feature>
<evidence type="ECO:0000259" key="3">
    <source>
        <dbReference type="PROSITE" id="PS50095"/>
    </source>
</evidence>
<name>A0A2G8L2V2_STIJA</name>
<evidence type="ECO:0000313" key="4">
    <source>
        <dbReference type="EMBL" id="PIK54545.1"/>
    </source>
</evidence>
<evidence type="ECO:0000313" key="5">
    <source>
        <dbReference type="Proteomes" id="UP000230750"/>
    </source>
</evidence>
<gene>
    <name evidence="4" type="ORF">BSL78_08563</name>
</gene>
<feature type="domain" description="PLAT" evidence="3">
    <location>
        <begin position="215"/>
        <end position="334"/>
    </location>
</feature>
<dbReference type="PROSITE" id="PS50095">
    <property type="entry name" value="PLAT"/>
    <property type="match status" value="3"/>
</dbReference>
<dbReference type="CDD" id="cd01756">
    <property type="entry name" value="PLAT_repeat"/>
    <property type="match status" value="2"/>
</dbReference>
<keyword evidence="5" id="KW-1185">Reference proteome</keyword>
<dbReference type="InterPro" id="IPR052970">
    <property type="entry name" value="Inner_ear_hair_cell_LOXHD"/>
</dbReference>
<feature type="domain" description="PLAT" evidence="3">
    <location>
        <begin position="346"/>
        <end position="461"/>
    </location>
</feature>
<dbReference type="Pfam" id="PF01477">
    <property type="entry name" value="PLAT"/>
    <property type="match status" value="3"/>
</dbReference>
<protein>
    <submittedName>
        <fullName evidence="4">Putative lipoxygenase-likey domain-containing protein 1</fullName>
    </submittedName>
</protein>
<dbReference type="PANTHER" id="PTHR45901">
    <property type="entry name" value="PROTEIN CBG12474"/>
    <property type="match status" value="1"/>
</dbReference>
<accession>A0A2G8L2V2</accession>